<dbReference type="RefSeq" id="WP_095551182.1">
    <property type="nucleotide sequence ID" value="NZ_CP154474.1"/>
</dbReference>
<comment type="caution">
    <text evidence="2">The sequence shown here is derived from an EMBL/GenBank/DDBJ whole genome shotgun (WGS) entry which is preliminary data.</text>
</comment>
<dbReference type="SUPFAM" id="SSF52096">
    <property type="entry name" value="ClpP/crotonase"/>
    <property type="match status" value="1"/>
</dbReference>
<comment type="similarity">
    <text evidence="1">Belongs to the enoyl-CoA hydratase/isomerase family.</text>
</comment>
<dbReference type="PANTHER" id="PTHR42964">
    <property type="entry name" value="ENOYL-COA HYDRATASE"/>
    <property type="match status" value="1"/>
</dbReference>
<dbReference type="EMBL" id="NSJE01000003">
    <property type="protein sequence ID" value="PAT43779.1"/>
    <property type="molecule type" value="Genomic_DNA"/>
</dbReference>
<dbReference type="PANTHER" id="PTHR42964:SF1">
    <property type="entry name" value="POLYKETIDE BIOSYNTHESIS ENOYL-COA HYDRATASE PKSH-RELATED"/>
    <property type="match status" value="1"/>
</dbReference>
<protein>
    <submittedName>
        <fullName evidence="2">Enoyl-CoA hydratase</fullName>
        <ecNumber evidence="2">4.2.1.17</ecNumber>
    </submittedName>
</protein>
<dbReference type="Gene3D" id="3.90.226.10">
    <property type="entry name" value="2-enoyl-CoA Hydratase, Chain A, domain 1"/>
    <property type="match status" value="1"/>
</dbReference>
<keyword evidence="2" id="KW-0456">Lyase</keyword>
<reference evidence="2 3" key="1">
    <citation type="submission" date="2017-08" db="EMBL/GenBank/DDBJ databases">
        <title>WGS of Clinical strains of the CDC Group NO-1 linked to zoonotic infections in humans.</title>
        <authorList>
            <person name="Bernier A.-M."/>
            <person name="Bernard K."/>
        </authorList>
    </citation>
    <scope>NUCLEOTIDE SEQUENCE [LARGE SCALE GENOMIC DNA]</scope>
    <source>
        <strain evidence="2 3">NML120219</strain>
    </source>
</reference>
<dbReference type="InterPro" id="IPR029045">
    <property type="entry name" value="ClpP/crotonase-like_dom_sf"/>
</dbReference>
<dbReference type="GO" id="GO:0004300">
    <property type="term" value="F:enoyl-CoA hydratase activity"/>
    <property type="evidence" value="ECO:0007669"/>
    <property type="project" value="UniProtKB-EC"/>
</dbReference>
<dbReference type="InterPro" id="IPR014748">
    <property type="entry name" value="Enoyl-CoA_hydra_C"/>
</dbReference>
<evidence type="ECO:0000256" key="1">
    <source>
        <dbReference type="ARBA" id="ARBA00005254"/>
    </source>
</evidence>
<evidence type="ECO:0000313" key="2">
    <source>
        <dbReference type="EMBL" id="PAT43779.1"/>
    </source>
</evidence>
<dbReference type="EC" id="4.2.1.17" evidence="2"/>
<organism evidence="2 3">
    <name type="scientific">Vandammella animalimorsus</name>
    <dbReference type="NCBI Taxonomy" id="2029117"/>
    <lineage>
        <taxon>Bacteria</taxon>
        <taxon>Pseudomonadati</taxon>
        <taxon>Pseudomonadota</taxon>
        <taxon>Betaproteobacteria</taxon>
        <taxon>Burkholderiales</taxon>
        <taxon>Comamonadaceae</taxon>
        <taxon>Vandammella</taxon>
    </lineage>
</organism>
<dbReference type="AlphaFoldDB" id="A0A2A2B1C2"/>
<accession>A0A2A2B1C2</accession>
<sequence>MTQAIRIATTGHVATVVLSRPEVRNAFNDEVIAELSQAFVQLGEAPDVRAIVLMAEGKAFCAGADLNWMRRMADYTREENLEDAGKLAFMLRAIYECPKPTIARVQGDVYAGGMGLVAACDMAVAVQAAGFCLSEVKLGLIPATISPYVIRAMGPRASHRYFLTAERFSAQEALRIGFVHEVVPDEAALDAKLAELLGALTSASPNAVKECKQLLQDVAERDINAALIAQTVQGIADIRASDEGKEGVQSFLQKRKPAWLES</sequence>
<dbReference type="Pfam" id="PF00378">
    <property type="entry name" value="ECH_1"/>
    <property type="match status" value="1"/>
</dbReference>
<evidence type="ECO:0000313" key="3">
    <source>
        <dbReference type="Proteomes" id="UP000218439"/>
    </source>
</evidence>
<dbReference type="InterPro" id="IPR001753">
    <property type="entry name" value="Enoyl-CoA_hydra/iso"/>
</dbReference>
<dbReference type="Proteomes" id="UP000218439">
    <property type="component" value="Unassembled WGS sequence"/>
</dbReference>
<dbReference type="CDD" id="cd06558">
    <property type="entry name" value="crotonase-like"/>
    <property type="match status" value="1"/>
</dbReference>
<dbReference type="InterPro" id="IPR051683">
    <property type="entry name" value="Enoyl-CoA_Hydratase/Isomerase"/>
</dbReference>
<dbReference type="Gene3D" id="1.10.12.10">
    <property type="entry name" value="Lyase 2-enoyl-coa Hydratase, Chain A, domain 2"/>
    <property type="match status" value="1"/>
</dbReference>
<proteinExistence type="inferred from homology"/>
<name>A0A2A2B1C2_9BURK</name>
<gene>
    <name evidence="2" type="ORF">CK621_02765</name>
</gene>